<dbReference type="AlphaFoldDB" id="A0A8E2EDR7"/>
<dbReference type="Pfam" id="PF07731">
    <property type="entry name" value="Cu-oxidase_2"/>
    <property type="match status" value="1"/>
</dbReference>
<evidence type="ECO:0000313" key="9">
    <source>
        <dbReference type="Proteomes" id="UP000250266"/>
    </source>
</evidence>
<dbReference type="InterPro" id="IPR001117">
    <property type="entry name" value="Cu-oxidase_2nd"/>
</dbReference>
<sequence>LYPQGHKLRAPRTWHHNWTITSAIRRPDGVAKRVYLINGLFPGPTLETRSGDKLVIQVENALEDEGVSMHWHGMHMKDQLEFDGAVGITQCPIAPGTTFTYHITISEQQHGTFWYHAHEQVQRADGLYGGLIVHQPEERNSIDEMRYKYDGERLLLIGDWYHRSADEVLAWYMRSGSFGMEPVPDSLVINGHGVYNCSLAVPARPVDCVEKHILGIVLVANMRYRYRIVNTGSLAGITLRLDEASLTPIEVDGGNTINSGPARAVGILHPGERVDFILELSPTAEIRQPVLQIALDDDSFRYPNSALERTQGFPVSVIPAPKSYIPDPVLSSIQDSIDIQQALPQVFSTPLQPTTGHTLVIYTTTLKLARLSNVPHGFMNHTSFKPQSSPPQPLISLPRSKWDTNQLVPFIPSTSTTAPWVDLVINNLDDGGHPFHLHGYDFYILSVYGAPLTHVMSYGSYNPFDTTTPPPGGAFNFVNPVKKDTVFIPRRGYAVLRFRADNPGVWMLHCHLLWHQASGMAMALHV</sequence>
<reference evidence="8 9" key="1">
    <citation type="journal article" date="2016" name="Nat. Commun.">
        <title>Ectomycorrhizal ecology is imprinted in the genome of the dominant symbiotic fungus Cenococcum geophilum.</title>
        <authorList>
            <consortium name="DOE Joint Genome Institute"/>
            <person name="Peter M."/>
            <person name="Kohler A."/>
            <person name="Ohm R.A."/>
            <person name="Kuo A."/>
            <person name="Krutzmann J."/>
            <person name="Morin E."/>
            <person name="Arend M."/>
            <person name="Barry K.W."/>
            <person name="Binder M."/>
            <person name="Choi C."/>
            <person name="Clum A."/>
            <person name="Copeland A."/>
            <person name="Grisel N."/>
            <person name="Haridas S."/>
            <person name="Kipfer T."/>
            <person name="LaButti K."/>
            <person name="Lindquist E."/>
            <person name="Lipzen A."/>
            <person name="Maire R."/>
            <person name="Meier B."/>
            <person name="Mihaltcheva S."/>
            <person name="Molinier V."/>
            <person name="Murat C."/>
            <person name="Poggeler S."/>
            <person name="Quandt C.A."/>
            <person name="Sperisen C."/>
            <person name="Tritt A."/>
            <person name="Tisserant E."/>
            <person name="Crous P.W."/>
            <person name="Henrissat B."/>
            <person name="Nehls U."/>
            <person name="Egli S."/>
            <person name="Spatafora J.W."/>
            <person name="Grigoriev I.V."/>
            <person name="Martin F.M."/>
        </authorList>
    </citation>
    <scope>NUCLEOTIDE SEQUENCE [LARGE SCALE GENOMIC DNA]</scope>
    <source>
        <strain evidence="8 9">CBS 459.81</strain>
    </source>
</reference>
<proteinExistence type="inferred from homology"/>
<evidence type="ECO:0000256" key="3">
    <source>
        <dbReference type="ARBA" id="ARBA00023002"/>
    </source>
</evidence>
<feature type="domain" description="Plastocyanin-like" evidence="6">
    <location>
        <begin position="418"/>
        <end position="525"/>
    </location>
</feature>
<dbReference type="InterPro" id="IPR008972">
    <property type="entry name" value="Cupredoxin"/>
</dbReference>
<dbReference type="EMBL" id="KV744897">
    <property type="protein sequence ID" value="OCK82156.1"/>
    <property type="molecule type" value="Genomic_DNA"/>
</dbReference>
<evidence type="ECO:0000259" key="5">
    <source>
        <dbReference type="Pfam" id="PF00394"/>
    </source>
</evidence>
<evidence type="ECO:0000256" key="1">
    <source>
        <dbReference type="ARBA" id="ARBA00010609"/>
    </source>
</evidence>
<dbReference type="Pfam" id="PF07732">
    <property type="entry name" value="Cu-oxidase_3"/>
    <property type="match status" value="1"/>
</dbReference>
<protein>
    <submittedName>
        <fullName evidence="8">Multicopper oxidase</fullName>
    </submittedName>
</protein>
<dbReference type="SUPFAM" id="SSF49503">
    <property type="entry name" value="Cupredoxins"/>
    <property type="match status" value="3"/>
</dbReference>
<dbReference type="CDD" id="cd04205">
    <property type="entry name" value="CuRO_2_LCC_like"/>
    <property type="match status" value="1"/>
</dbReference>
<feature type="non-terminal residue" evidence="8">
    <location>
        <position position="526"/>
    </location>
</feature>
<keyword evidence="9" id="KW-1185">Reference proteome</keyword>
<evidence type="ECO:0000256" key="4">
    <source>
        <dbReference type="ARBA" id="ARBA00023008"/>
    </source>
</evidence>
<dbReference type="InterPro" id="IPR011707">
    <property type="entry name" value="Cu-oxidase-like_N"/>
</dbReference>
<name>A0A8E2EDR7_9PEZI</name>
<feature type="domain" description="Plastocyanin-like" evidence="5">
    <location>
        <begin position="153"/>
        <end position="280"/>
    </location>
</feature>
<dbReference type="InterPro" id="IPR033138">
    <property type="entry name" value="Cu_oxidase_CS"/>
</dbReference>
<dbReference type="PANTHER" id="PTHR11709">
    <property type="entry name" value="MULTI-COPPER OXIDASE"/>
    <property type="match status" value="1"/>
</dbReference>
<keyword evidence="2" id="KW-0479">Metal-binding</keyword>
<evidence type="ECO:0000259" key="6">
    <source>
        <dbReference type="Pfam" id="PF07731"/>
    </source>
</evidence>
<gene>
    <name evidence="8" type="ORF">K432DRAFT_276662</name>
</gene>
<accession>A0A8E2EDR7</accession>
<dbReference type="Pfam" id="PF00394">
    <property type="entry name" value="Cu-oxidase"/>
    <property type="match status" value="1"/>
</dbReference>
<dbReference type="Proteomes" id="UP000250266">
    <property type="component" value="Unassembled WGS sequence"/>
</dbReference>
<dbReference type="InterPro" id="IPR045087">
    <property type="entry name" value="Cu-oxidase_fam"/>
</dbReference>
<dbReference type="OrthoDB" id="2121828at2759"/>
<dbReference type="Gene3D" id="2.60.40.420">
    <property type="entry name" value="Cupredoxins - blue copper proteins"/>
    <property type="match status" value="3"/>
</dbReference>
<dbReference type="PROSITE" id="PS00079">
    <property type="entry name" value="MULTICOPPER_OXIDASE1"/>
    <property type="match status" value="1"/>
</dbReference>
<feature type="domain" description="Plastocyanin-like" evidence="7">
    <location>
        <begin position="25"/>
        <end position="137"/>
    </location>
</feature>
<feature type="non-terminal residue" evidence="8">
    <location>
        <position position="1"/>
    </location>
</feature>
<comment type="similarity">
    <text evidence="1">Belongs to the multicopper oxidase family.</text>
</comment>
<dbReference type="CDD" id="cd13910">
    <property type="entry name" value="CuRO_3_MCO_like_4"/>
    <property type="match status" value="1"/>
</dbReference>
<dbReference type="PANTHER" id="PTHR11709:SF394">
    <property type="entry name" value="FI03373P-RELATED"/>
    <property type="match status" value="1"/>
</dbReference>
<keyword evidence="4" id="KW-0186">Copper</keyword>
<dbReference type="InterPro" id="IPR011706">
    <property type="entry name" value="Cu-oxidase_C"/>
</dbReference>
<evidence type="ECO:0000259" key="7">
    <source>
        <dbReference type="Pfam" id="PF07732"/>
    </source>
</evidence>
<organism evidence="8 9">
    <name type="scientific">Lepidopterella palustris CBS 459.81</name>
    <dbReference type="NCBI Taxonomy" id="1314670"/>
    <lineage>
        <taxon>Eukaryota</taxon>
        <taxon>Fungi</taxon>
        <taxon>Dikarya</taxon>
        <taxon>Ascomycota</taxon>
        <taxon>Pezizomycotina</taxon>
        <taxon>Dothideomycetes</taxon>
        <taxon>Pleosporomycetidae</taxon>
        <taxon>Mytilinidiales</taxon>
        <taxon>Argynnaceae</taxon>
        <taxon>Lepidopterella</taxon>
    </lineage>
</organism>
<dbReference type="GO" id="GO:0016491">
    <property type="term" value="F:oxidoreductase activity"/>
    <property type="evidence" value="ECO:0007669"/>
    <property type="project" value="UniProtKB-KW"/>
</dbReference>
<keyword evidence="3" id="KW-0560">Oxidoreductase</keyword>
<evidence type="ECO:0000313" key="8">
    <source>
        <dbReference type="EMBL" id="OCK82156.1"/>
    </source>
</evidence>
<dbReference type="InterPro" id="IPR002355">
    <property type="entry name" value="Cu_oxidase_Cu_BS"/>
</dbReference>
<dbReference type="PROSITE" id="PS00080">
    <property type="entry name" value="MULTICOPPER_OXIDASE2"/>
    <property type="match status" value="1"/>
</dbReference>
<dbReference type="GO" id="GO:0005507">
    <property type="term" value="F:copper ion binding"/>
    <property type="evidence" value="ECO:0007669"/>
    <property type="project" value="InterPro"/>
</dbReference>
<evidence type="ECO:0000256" key="2">
    <source>
        <dbReference type="ARBA" id="ARBA00022723"/>
    </source>
</evidence>